<dbReference type="EMBL" id="JABFDB010000025">
    <property type="protein sequence ID" value="NYZ23206.1"/>
    <property type="molecule type" value="Genomic_DNA"/>
</dbReference>
<sequence length="267" mass="27414">MTIELSGATRVIVIVGDPIAQVKAPGRLTAALRERGHDIIVVPVHVTADDVDALITALGPVRNLDGIIATVPHKFAAHRHCATASERARFLGAVNLMRRGADGAWHGDMLDGVSFLRAMRRAGQDAAGRRILHVGAGGAGRAIALALAGAGPADLAIHDSDAGRRDALVAELRREGFAAARAGSADPSGFDIVVNATPAGMRPEDPLPVDAAGLSAGMHVGDVVTAPEITPLLVRAHAAGATVQTGIDMFDAQLDLMVAFLTGKADA</sequence>
<keyword evidence="3" id="KW-0028">Amino-acid biosynthesis</keyword>
<protein>
    <submittedName>
        <fullName evidence="5">Shikimate dehydrogenase</fullName>
    </submittedName>
</protein>
<keyword evidence="2" id="KW-0560">Oxidoreductase</keyword>
<dbReference type="PANTHER" id="PTHR21089">
    <property type="entry name" value="SHIKIMATE DEHYDROGENASE"/>
    <property type="match status" value="1"/>
</dbReference>
<dbReference type="InterPro" id="IPR022893">
    <property type="entry name" value="Shikimate_DH_fam"/>
</dbReference>
<dbReference type="InterPro" id="IPR036291">
    <property type="entry name" value="NAD(P)-bd_dom_sf"/>
</dbReference>
<comment type="pathway">
    <text evidence="1">Metabolic intermediate biosynthesis; chorismate biosynthesis; chorismate from D-erythrose 4-phosphate and phosphoenolpyruvate: step 4/7.</text>
</comment>
<proteinExistence type="predicted"/>
<dbReference type="Gene3D" id="3.40.50.720">
    <property type="entry name" value="NAD(P)-binding Rossmann-like Domain"/>
    <property type="match status" value="1"/>
</dbReference>
<dbReference type="Pfam" id="PF08501">
    <property type="entry name" value="Shikimate_dh_N"/>
    <property type="match status" value="1"/>
</dbReference>
<organism evidence="5 6">
    <name type="scientific">Azospirillum oleiclasticum</name>
    <dbReference type="NCBI Taxonomy" id="2735135"/>
    <lineage>
        <taxon>Bacteria</taxon>
        <taxon>Pseudomonadati</taxon>
        <taxon>Pseudomonadota</taxon>
        <taxon>Alphaproteobacteria</taxon>
        <taxon>Rhodospirillales</taxon>
        <taxon>Azospirillaceae</taxon>
        <taxon>Azospirillum</taxon>
    </lineage>
</organism>
<dbReference type="PANTHER" id="PTHR21089:SF1">
    <property type="entry name" value="BIFUNCTIONAL 3-DEHYDROQUINATE DEHYDRATASE_SHIKIMATE DEHYDROGENASE, CHLOROPLASTIC"/>
    <property type="match status" value="1"/>
</dbReference>
<feature type="domain" description="Shikimate dehydrogenase substrate binding N-terminal" evidence="4">
    <location>
        <begin position="14"/>
        <end position="96"/>
    </location>
</feature>
<dbReference type="Proteomes" id="UP000584642">
    <property type="component" value="Unassembled WGS sequence"/>
</dbReference>
<dbReference type="InterPro" id="IPR046346">
    <property type="entry name" value="Aminoacid_DH-like_N_sf"/>
</dbReference>
<comment type="caution">
    <text evidence="5">The sequence shown here is derived from an EMBL/GenBank/DDBJ whole genome shotgun (WGS) entry which is preliminary data.</text>
</comment>
<evidence type="ECO:0000313" key="6">
    <source>
        <dbReference type="Proteomes" id="UP000584642"/>
    </source>
</evidence>
<dbReference type="InterPro" id="IPR013708">
    <property type="entry name" value="Shikimate_DH-bd_N"/>
</dbReference>
<dbReference type="SUPFAM" id="SSF51735">
    <property type="entry name" value="NAD(P)-binding Rossmann-fold domains"/>
    <property type="match status" value="1"/>
</dbReference>
<evidence type="ECO:0000256" key="1">
    <source>
        <dbReference type="ARBA" id="ARBA00004871"/>
    </source>
</evidence>
<dbReference type="SUPFAM" id="SSF53223">
    <property type="entry name" value="Aminoacid dehydrogenase-like, N-terminal domain"/>
    <property type="match status" value="1"/>
</dbReference>
<accession>A0ABX2TG51</accession>
<keyword evidence="6" id="KW-1185">Reference proteome</keyword>
<reference evidence="5 6" key="1">
    <citation type="submission" date="2020-05" db="EMBL/GenBank/DDBJ databases">
        <title>Azospirillum oleiclasticum sp. nov, a nitrogen-fixing and heavy crude oil-emulsifying bacterium isolated from the crude oil of Yumen Oilfield.</title>
        <authorList>
            <person name="Wu D."/>
            <person name="Cai M."/>
            <person name="Zhang X."/>
        </authorList>
    </citation>
    <scope>NUCLEOTIDE SEQUENCE [LARGE SCALE GENOMIC DNA]</scope>
    <source>
        <strain evidence="5 6">ROY-1-1-2</strain>
    </source>
</reference>
<name>A0ABX2TG51_9PROT</name>
<keyword evidence="3" id="KW-0057">Aromatic amino acid biosynthesis</keyword>
<dbReference type="RefSeq" id="WP_180284981.1">
    <property type="nucleotide sequence ID" value="NZ_JABFDB010000025.1"/>
</dbReference>
<evidence type="ECO:0000256" key="3">
    <source>
        <dbReference type="ARBA" id="ARBA00023141"/>
    </source>
</evidence>
<evidence type="ECO:0000313" key="5">
    <source>
        <dbReference type="EMBL" id="NYZ23206.1"/>
    </source>
</evidence>
<evidence type="ECO:0000259" key="4">
    <source>
        <dbReference type="Pfam" id="PF08501"/>
    </source>
</evidence>
<gene>
    <name evidence="5" type="ORF">HND93_26155</name>
</gene>
<dbReference type="Gene3D" id="3.40.50.10860">
    <property type="entry name" value="Leucine Dehydrogenase, chain A, domain 1"/>
    <property type="match status" value="1"/>
</dbReference>
<evidence type="ECO:0000256" key="2">
    <source>
        <dbReference type="ARBA" id="ARBA00023002"/>
    </source>
</evidence>